<evidence type="ECO:0000256" key="4">
    <source>
        <dbReference type="ARBA" id="ARBA00022679"/>
    </source>
</evidence>
<evidence type="ECO:0000313" key="12">
    <source>
        <dbReference type="Proteomes" id="UP000192578"/>
    </source>
</evidence>
<dbReference type="GO" id="GO:0005737">
    <property type="term" value="C:cytoplasm"/>
    <property type="evidence" value="ECO:0007669"/>
    <property type="project" value="TreeGrafter"/>
</dbReference>
<keyword evidence="4" id="KW-0808">Transferase</keyword>
<dbReference type="SMART" id="SM00220">
    <property type="entry name" value="S_TKc"/>
    <property type="match status" value="2"/>
</dbReference>
<keyword evidence="5" id="KW-0547">Nucleotide-binding</keyword>
<dbReference type="PROSITE" id="PS00108">
    <property type="entry name" value="PROTEIN_KINASE_ST"/>
    <property type="match status" value="1"/>
</dbReference>
<evidence type="ECO:0000259" key="10">
    <source>
        <dbReference type="PROSITE" id="PS50011"/>
    </source>
</evidence>
<dbReference type="Proteomes" id="UP000192578">
    <property type="component" value="Unassembled WGS sequence"/>
</dbReference>
<evidence type="ECO:0000256" key="9">
    <source>
        <dbReference type="ARBA" id="ARBA00048679"/>
    </source>
</evidence>
<comment type="catalytic activity">
    <reaction evidence="8">
        <text>L-threonyl-[protein] + ATP = O-phospho-L-threonyl-[protein] + ADP + H(+)</text>
        <dbReference type="Rhea" id="RHEA:46608"/>
        <dbReference type="Rhea" id="RHEA-COMP:11060"/>
        <dbReference type="Rhea" id="RHEA-COMP:11605"/>
        <dbReference type="ChEBI" id="CHEBI:15378"/>
        <dbReference type="ChEBI" id="CHEBI:30013"/>
        <dbReference type="ChEBI" id="CHEBI:30616"/>
        <dbReference type="ChEBI" id="CHEBI:61977"/>
        <dbReference type="ChEBI" id="CHEBI:456216"/>
        <dbReference type="EC" id="2.7.11.1"/>
    </reaction>
</comment>
<dbReference type="InterPro" id="IPR053235">
    <property type="entry name" value="Ser_Thr_kinase"/>
</dbReference>
<evidence type="ECO:0000256" key="3">
    <source>
        <dbReference type="ARBA" id="ARBA00022527"/>
    </source>
</evidence>
<dbReference type="Gene3D" id="3.30.420.40">
    <property type="match status" value="2"/>
</dbReference>
<proteinExistence type="inferred from homology"/>
<dbReference type="GO" id="GO:0005524">
    <property type="term" value="F:ATP binding"/>
    <property type="evidence" value="ECO:0007669"/>
    <property type="project" value="UniProtKB-KW"/>
</dbReference>
<comment type="similarity">
    <text evidence="1">Belongs to the heat shock protein 70 family.</text>
</comment>
<dbReference type="InterPro" id="IPR013126">
    <property type="entry name" value="Hsp_70_fam"/>
</dbReference>
<evidence type="ECO:0000256" key="5">
    <source>
        <dbReference type="ARBA" id="ARBA00022741"/>
    </source>
</evidence>
<keyword evidence="7" id="KW-0067">ATP-binding</keyword>
<dbReference type="PANTHER" id="PTHR24361">
    <property type="entry name" value="MITOGEN-ACTIVATED KINASE KINASE KINASE"/>
    <property type="match status" value="1"/>
</dbReference>
<evidence type="ECO:0000313" key="11">
    <source>
        <dbReference type="EMBL" id="OWA52596.1"/>
    </source>
</evidence>
<dbReference type="SUPFAM" id="SSF53067">
    <property type="entry name" value="Actin-like ATPase domain"/>
    <property type="match status" value="2"/>
</dbReference>
<dbReference type="InterPro" id="IPR011009">
    <property type="entry name" value="Kinase-like_dom_sf"/>
</dbReference>
<sequence length="1031" mass="113790">MAQEEGVKLTASIGIDFGNRNCSIAAYNIPARGEVTVFQNAFTSTSRFPTYVACAADWPGQYLAGTIALVEANGAPASEQGACDLKRHLGRGVANSRPPPNDTIIEMTGRVAFDARGRATFRMRATPGQTEHDTVTLLVGKMFRHLVAEAESYLNNHSLISEVAITIPCHFGPDKRAAVRESAAAAGLRVVGLIEDPVAATLGFTTVPPFEAVNVDTAIKGRRFAVVDMGDRCLTASILTCTADGIIAIEATHCDTDLGGSHFDDCVRIRLLLYQLKESTGQDRPLDFVLAVGGGMRLPRVRALVQHVLIQPIFIPSQADVMVARGAALFAHLLRETAAGNVPEYTVLGHIADHVLRIEWDASIEMNLHSNIRLITIISNNVPPEVSFLCKGQKLALKILRAGKILRPLTGRQDITLRSLRHPNVVEYLLCEEVLAWNPPIIGILMEYYPGGSLNSLVTETVLTDWETCWFLRQVANGLTYLHGITAYAHGDIRGSKVLLTADRLNCKISDWWNFFSLDKMEATDVNPSSLLHMSPELLFSTFNRLDKTNVFAGIGRAFGTPVAVEKQTEVEPADDIWSFGCLALEMFNKGQVPYVTSKGKPLQLDFNNPSRDPPAGLELLRQVKKRAHPDLSSGDSQHMSAPLKDIVKRCLSKPADRPVATELTVALENLMNRDNSPPQLHLIYSTDAADGEGFKLFFEEVKDIGYGTYADVYDIKPTNNNDPQKVTFSYRNYRLALKVLKWDKLDAVSKTALLSLDHPNVVRYICCGILPIDPRNGRPYPSPLTAVLMEYYLGGNLNELAKLKNLRNEDILRYLRQIAKGLSYLHARQFSSQKQTPIIHGDLKGENIFLSEDKSTCRIGDMENLYLLKEGRTVTAGVPANQGTLWHMSPELLLNICNPRGLGEEKKPTGIGRATDIWSFGCVVLELLNGGLVPTSGDATSRRLLTQICNFTEVLKSTIQIKLIKTPVDSEPHQVSQCPATVFARQELSPARTRRIELEERTVFAPSHAPSFDQRILAVRTMQNRSDTRA</sequence>
<evidence type="ECO:0000256" key="8">
    <source>
        <dbReference type="ARBA" id="ARBA00047899"/>
    </source>
</evidence>
<dbReference type="InterPro" id="IPR043129">
    <property type="entry name" value="ATPase_NBD"/>
</dbReference>
<gene>
    <name evidence="11" type="ORF">BV898_17045</name>
</gene>
<dbReference type="Pfam" id="PF00069">
    <property type="entry name" value="Pkinase"/>
    <property type="match status" value="2"/>
</dbReference>
<name>A0A9X6RMG1_HYPEX</name>
<dbReference type="OrthoDB" id="5966500at2759"/>
<feature type="domain" description="Protein kinase" evidence="10">
    <location>
        <begin position="699"/>
        <end position="1031"/>
    </location>
</feature>
<keyword evidence="6" id="KW-0418">Kinase</keyword>
<evidence type="ECO:0000256" key="2">
    <source>
        <dbReference type="ARBA" id="ARBA00012513"/>
    </source>
</evidence>
<keyword evidence="3" id="KW-0723">Serine/threonine-protein kinase</keyword>
<dbReference type="SUPFAM" id="SSF56112">
    <property type="entry name" value="Protein kinase-like (PK-like)"/>
    <property type="match status" value="2"/>
</dbReference>
<dbReference type="Pfam" id="PF00012">
    <property type="entry name" value="HSP70"/>
    <property type="match status" value="1"/>
</dbReference>
<dbReference type="PANTHER" id="PTHR24361:SF433">
    <property type="entry name" value="PROTEIN KINASE DOMAIN-CONTAINING PROTEIN"/>
    <property type="match status" value="1"/>
</dbReference>
<dbReference type="AlphaFoldDB" id="A0A9X6RMG1"/>
<protein>
    <recommendedName>
        <fullName evidence="2">non-specific serine/threonine protein kinase</fullName>
        <ecNumber evidence="2">2.7.11.1</ecNumber>
    </recommendedName>
</protein>
<organism evidence="11 12">
    <name type="scientific">Hypsibius exemplaris</name>
    <name type="common">Freshwater tardigrade</name>
    <dbReference type="NCBI Taxonomy" id="2072580"/>
    <lineage>
        <taxon>Eukaryota</taxon>
        <taxon>Metazoa</taxon>
        <taxon>Ecdysozoa</taxon>
        <taxon>Tardigrada</taxon>
        <taxon>Eutardigrada</taxon>
        <taxon>Parachela</taxon>
        <taxon>Hypsibioidea</taxon>
        <taxon>Hypsibiidae</taxon>
        <taxon>Hypsibius</taxon>
    </lineage>
</organism>
<dbReference type="GO" id="GO:0004674">
    <property type="term" value="F:protein serine/threonine kinase activity"/>
    <property type="evidence" value="ECO:0007669"/>
    <property type="project" value="UniProtKB-KW"/>
</dbReference>
<evidence type="ECO:0000256" key="1">
    <source>
        <dbReference type="ARBA" id="ARBA00007381"/>
    </source>
</evidence>
<comment type="catalytic activity">
    <reaction evidence="9">
        <text>L-seryl-[protein] + ATP = O-phospho-L-seryl-[protein] + ADP + H(+)</text>
        <dbReference type="Rhea" id="RHEA:17989"/>
        <dbReference type="Rhea" id="RHEA-COMP:9863"/>
        <dbReference type="Rhea" id="RHEA-COMP:11604"/>
        <dbReference type="ChEBI" id="CHEBI:15378"/>
        <dbReference type="ChEBI" id="CHEBI:29999"/>
        <dbReference type="ChEBI" id="CHEBI:30616"/>
        <dbReference type="ChEBI" id="CHEBI:83421"/>
        <dbReference type="ChEBI" id="CHEBI:456216"/>
        <dbReference type="EC" id="2.7.11.1"/>
    </reaction>
</comment>
<dbReference type="EC" id="2.7.11.1" evidence="2"/>
<evidence type="ECO:0000256" key="6">
    <source>
        <dbReference type="ARBA" id="ARBA00022777"/>
    </source>
</evidence>
<dbReference type="Gene3D" id="1.10.510.10">
    <property type="entry name" value="Transferase(Phosphotransferase) domain 1"/>
    <property type="match status" value="2"/>
</dbReference>
<feature type="domain" description="Protein kinase" evidence="10">
    <location>
        <begin position="372"/>
        <end position="672"/>
    </location>
</feature>
<keyword evidence="12" id="KW-1185">Reference proteome</keyword>
<dbReference type="PROSITE" id="PS50011">
    <property type="entry name" value="PROTEIN_KINASE_DOM"/>
    <property type="match status" value="2"/>
</dbReference>
<accession>A0A9X6RMG1</accession>
<dbReference type="InterPro" id="IPR000719">
    <property type="entry name" value="Prot_kinase_dom"/>
</dbReference>
<dbReference type="GO" id="GO:0140662">
    <property type="term" value="F:ATP-dependent protein folding chaperone"/>
    <property type="evidence" value="ECO:0007669"/>
    <property type="project" value="InterPro"/>
</dbReference>
<reference evidence="12" key="1">
    <citation type="submission" date="2017-01" db="EMBL/GenBank/DDBJ databases">
        <title>Comparative genomics of anhydrobiosis in the tardigrade Hypsibius dujardini.</title>
        <authorList>
            <person name="Yoshida Y."/>
            <person name="Koutsovoulos G."/>
            <person name="Laetsch D."/>
            <person name="Stevens L."/>
            <person name="Kumar S."/>
            <person name="Horikawa D."/>
            <person name="Ishino K."/>
            <person name="Komine S."/>
            <person name="Tomita M."/>
            <person name="Blaxter M."/>
            <person name="Arakawa K."/>
        </authorList>
    </citation>
    <scope>NUCLEOTIDE SEQUENCE [LARGE SCALE GENOMIC DNA]</scope>
    <source>
        <strain evidence="12">Z151</strain>
    </source>
</reference>
<dbReference type="EMBL" id="MTYJ01000276">
    <property type="protein sequence ID" value="OWA52596.1"/>
    <property type="molecule type" value="Genomic_DNA"/>
</dbReference>
<dbReference type="InterPro" id="IPR008271">
    <property type="entry name" value="Ser/Thr_kinase_AS"/>
</dbReference>
<evidence type="ECO:0000256" key="7">
    <source>
        <dbReference type="ARBA" id="ARBA00022840"/>
    </source>
</evidence>
<comment type="caution">
    <text evidence="11">The sequence shown here is derived from an EMBL/GenBank/DDBJ whole genome shotgun (WGS) entry which is preliminary data.</text>
</comment>